<name>A0A7J7KEB1_BUGNE</name>
<reference evidence="2" key="1">
    <citation type="submission" date="2020-06" db="EMBL/GenBank/DDBJ databases">
        <title>Draft genome of Bugula neritina, a colonial animal packing powerful symbionts and potential medicines.</title>
        <authorList>
            <person name="Rayko M."/>
        </authorList>
    </citation>
    <scope>NUCLEOTIDE SEQUENCE [LARGE SCALE GENOMIC DNA]</scope>
    <source>
        <strain evidence="2">Kwan_BN1</strain>
    </source>
</reference>
<dbReference type="Proteomes" id="UP000593567">
    <property type="component" value="Unassembled WGS sequence"/>
</dbReference>
<comment type="caution">
    <text evidence="2">The sequence shown here is derived from an EMBL/GenBank/DDBJ whole genome shotgun (WGS) entry which is preliminary data.</text>
</comment>
<protein>
    <recommendedName>
        <fullName evidence="1">N-acetyltransferase domain-containing protein</fullName>
    </recommendedName>
</protein>
<gene>
    <name evidence="2" type="ORF">EB796_005146</name>
</gene>
<evidence type="ECO:0000313" key="2">
    <source>
        <dbReference type="EMBL" id="KAF6036533.1"/>
    </source>
</evidence>
<dbReference type="SUPFAM" id="SSF55729">
    <property type="entry name" value="Acyl-CoA N-acyltransferases (Nat)"/>
    <property type="match status" value="1"/>
</dbReference>
<accession>A0A7J7KEB1</accession>
<dbReference type="InterPro" id="IPR000182">
    <property type="entry name" value="GNAT_dom"/>
</dbReference>
<dbReference type="PANTHER" id="PTHR20905">
    <property type="entry name" value="N-ACETYLTRANSFERASE-RELATED"/>
    <property type="match status" value="1"/>
</dbReference>
<sequence>MEGEAAERNADQTSQSSIEIKILQSRSEKVALAKAFLSPWLQFFADDPLFSTVDAYRTKEGEKNLEALLEHVLKNNDNPCVYAWDVNKNQVAGFIVQNTHAVDDVAAGTNPIKQYNWSETALRDIDKVYEFVAKIRKQFNLFSLLGVKKVLFMRYVNVAREYRGQGIMGRLVATCLSEFQKQQRGHEAILAGCSNYYVHRKCLQLGMQLLLELDYSEMDNYKKMADYQTHSKLRCMVLKCRE</sequence>
<proteinExistence type="predicted"/>
<dbReference type="Pfam" id="PF00583">
    <property type="entry name" value="Acetyltransf_1"/>
    <property type="match status" value="1"/>
</dbReference>
<dbReference type="EMBL" id="VXIV02000706">
    <property type="protein sequence ID" value="KAF6036533.1"/>
    <property type="molecule type" value="Genomic_DNA"/>
</dbReference>
<dbReference type="PANTHER" id="PTHR20905:SF1">
    <property type="entry name" value="AT07410P-RELATED"/>
    <property type="match status" value="1"/>
</dbReference>
<dbReference type="GO" id="GO:0008080">
    <property type="term" value="F:N-acetyltransferase activity"/>
    <property type="evidence" value="ECO:0007669"/>
    <property type="project" value="TreeGrafter"/>
</dbReference>
<keyword evidence="3" id="KW-1185">Reference proteome</keyword>
<evidence type="ECO:0000259" key="1">
    <source>
        <dbReference type="Pfam" id="PF00583"/>
    </source>
</evidence>
<dbReference type="InterPro" id="IPR016181">
    <property type="entry name" value="Acyl_CoA_acyltransferase"/>
</dbReference>
<dbReference type="AlphaFoldDB" id="A0A7J7KEB1"/>
<evidence type="ECO:0000313" key="3">
    <source>
        <dbReference type="Proteomes" id="UP000593567"/>
    </source>
</evidence>
<organism evidence="2 3">
    <name type="scientific">Bugula neritina</name>
    <name type="common">Brown bryozoan</name>
    <name type="synonym">Sertularia neritina</name>
    <dbReference type="NCBI Taxonomy" id="10212"/>
    <lineage>
        <taxon>Eukaryota</taxon>
        <taxon>Metazoa</taxon>
        <taxon>Spiralia</taxon>
        <taxon>Lophotrochozoa</taxon>
        <taxon>Bryozoa</taxon>
        <taxon>Gymnolaemata</taxon>
        <taxon>Cheilostomatida</taxon>
        <taxon>Flustrina</taxon>
        <taxon>Buguloidea</taxon>
        <taxon>Bugulidae</taxon>
        <taxon>Bugula</taxon>
    </lineage>
</organism>
<feature type="domain" description="N-acetyltransferase" evidence="1">
    <location>
        <begin position="77"/>
        <end position="190"/>
    </location>
</feature>
<dbReference type="Gene3D" id="3.40.630.30">
    <property type="match status" value="1"/>
</dbReference>